<sequence>MNTRKLEKIVRGFSNHRRIQIVELLARAPDLSVAEVSDELEVDFRTISEHLRRLASAGLVLKRNVGNEVEHALSTVGKSILKFLRTLE</sequence>
<keyword evidence="3" id="KW-0804">Transcription</keyword>
<dbReference type="InterPro" id="IPR051011">
    <property type="entry name" value="Metal_resp_trans_reg"/>
</dbReference>
<dbReference type="CDD" id="cd00090">
    <property type="entry name" value="HTH_ARSR"/>
    <property type="match status" value="1"/>
</dbReference>
<dbReference type="InterPro" id="IPR036390">
    <property type="entry name" value="WH_DNA-bd_sf"/>
</dbReference>
<protein>
    <recommendedName>
        <fullName evidence="4">HTH arsR-type domain-containing protein</fullName>
    </recommendedName>
</protein>
<name>A0A1G2KGG5_9BACT</name>
<feature type="domain" description="HTH arsR-type" evidence="4">
    <location>
        <begin position="1"/>
        <end position="88"/>
    </location>
</feature>
<dbReference type="InterPro" id="IPR001845">
    <property type="entry name" value="HTH_ArsR_DNA-bd_dom"/>
</dbReference>
<dbReference type="PRINTS" id="PR00778">
    <property type="entry name" value="HTHARSR"/>
</dbReference>
<keyword evidence="1" id="KW-0805">Transcription regulation</keyword>
<dbReference type="Pfam" id="PF01022">
    <property type="entry name" value="HTH_5"/>
    <property type="match status" value="1"/>
</dbReference>
<dbReference type="PANTHER" id="PTHR43132">
    <property type="entry name" value="ARSENICAL RESISTANCE OPERON REPRESSOR ARSR-RELATED"/>
    <property type="match status" value="1"/>
</dbReference>
<dbReference type="EMBL" id="MHQI01000064">
    <property type="protein sequence ID" value="OGZ98485.1"/>
    <property type="molecule type" value="Genomic_DNA"/>
</dbReference>
<evidence type="ECO:0000256" key="1">
    <source>
        <dbReference type="ARBA" id="ARBA00023015"/>
    </source>
</evidence>
<evidence type="ECO:0000313" key="6">
    <source>
        <dbReference type="Proteomes" id="UP000179023"/>
    </source>
</evidence>
<gene>
    <name evidence="5" type="ORF">A3C07_02650</name>
</gene>
<organism evidence="5 6">
    <name type="scientific">Candidatus Sungbacteria bacterium RIFCSPHIGHO2_02_FULL_47_11</name>
    <dbReference type="NCBI Taxonomy" id="1802270"/>
    <lineage>
        <taxon>Bacteria</taxon>
        <taxon>Candidatus Sungiibacteriota</taxon>
    </lineage>
</organism>
<dbReference type="Proteomes" id="UP000179023">
    <property type="component" value="Unassembled WGS sequence"/>
</dbReference>
<dbReference type="GO" id="GO:0003700">
    <property type="term" value="F:DNA-binding transcription factor activity"/>
    <property type="evidence" value="ECO:0007669"/>
    <property type="project" value="InterPro"/>
</dbReference>
<dbReference type="AlphaFoldDB" id="A0A1G2KGG5"/>
<dbReference type="InterPro" id="IPR011991">
    <property type="entry name" value="ArsR-like_HTH"/>
</dbReference>
<dbReference type="InterPro" id="IPR036388">
    <property type="entry name" value="WH-like_DNA-bd_sf"/>
</dbReference>
<keyword evidence="2" id="KW-0238">DNA-binding</keyword>
<comment type="caution">
    <text evidence="5">The sequence shown here is derived from an EMBL/GenBank/DDBJ whole genome shotgun (WGS) entry which is preliminary data.</text>
</comment>
<reference evidence="5 6" key="1">
    <citation type="journal article" date="2016" name="Nat. Commun.">
        <title>Thousands of microbial genomes shed light on interconnected biogeochemical processes in an aquifer system.</title>
        <authorList>
            <person name="Anantharaman K."/>
            <person name="Brown C.T."/>
            <person name="Hug L.A."/>
            <person name="Sharon I."/>
            <person name="Castelle C.J."/>
            <person name="Probst A.J."/>
            <person name="Thomas B.C."/>
            <person name="Singh A."/>
            <person name="Wilkins M.J."/>
            <person name="Karaoz U."/>
            <person name="Brodie E.L."/>
            <person name="Williams K.H."/>
            <person name="Hubbard S.S."/>
            <person name="Banfield J.F."/>
        </authorList>
    </citation>
    <scope>NUCLEOTIDE SEQUENCE [LARGE SCALE GENOMIC DNA]</scope>
</reference>
<proteinExistence type="predicted"/>
<evidence type="ECO:0000259" key="4">
    <source>
        <dbReference type="PROSITE" id="PS50987"/>
    </source>
</evidence>
<evidence type="ECO:0000313" key="5">
    <source>
        <dbReference type="EMBL" id="OGZ98485.1"/>
    </source>
</evidence>
<evidence type="ECO:0000256" key="2">
    <source>
        <dbReference type="ARBA" id="ARBA00023125"/>
    </source>
</evidence>
<dbReference type="PANTHER" id="PTHR43132:SF2">
    <property type="entry name" value="ARSENICAL RESISTANCE OPERON REPRESSOR ARSR-RELATED"/>
    <property type="match status" value="1"/>
</dbReference>
<accession>A0A1G2KGG5</accession>
<dbReference type="PROSITE" id="PS50987">
    <property type="entry name" value="HTH_ARSR_2"/>
    <property type="match status" value="1"/>
</dbReference>
<evidence type="ECO:0000256" key="3">
    <source>
        <dbReference type="ARBA" id="ARBA00023163"/>
    </source>
</evidence>
<dbReference type="SMART" id="SM00418">
    <property type="entry name" value="HTH_ARSR"/>
    <property type="match status" value="1"/>
</dbReference>
<dbReference type="STRING" id="1802270.A3C07_02650"/>
<dbReference type="GO" id="GO:0003677">
    <property type="term" value="F:DNA binding"/>
    <property type="evidence" value="ECO:0007669"/>
    <property type="project" value="UniProtKB-KW"/>
</dbReference>
<dbReference type="SUPFAM" id="SSF46785">
    <property type="entry name" value="Winged helix' DNA-binding domain"/>
    <property type="match status" value="1"/>
</dbReference>
<dbReference type="Gene3D" id="1.10.10.10">
    <property type="entry name" value="Winged helix-like DNA-binding domain superfamily/Winged helix DNA-binding domain"/>
    <property type="match status" value="1"/>
</dbReference>